<dbReference type="Proteomes" id="UP000192132">
    <property type="component" value="Unassembled WGS sequence"/>
</dbReference>
<accession>A0A1S8CQE0</accession>
<evidence type="ECO:0000313" key="2">
    <source>
        <dbReference type="EMBL" id="ONG37348.1"/>
    </source>
</evidence>
<gene>
    <name evidence="2" type="ORF">BKE30_14540</name>
</gene>
<dbReference type="AlphaFoldDB" id="A0A1S8CQE0"/>
<sequence length="373" mass="43062">MPFCCLANGKTIYSYTYSAAQWKELKASYKNHQLRMSCCPTAAIPKTNIFGTQFFAHARKGECKTALESKEHQFAKYIVAKTAHELGWEVSIEHRGESETHEGWVVDTLCKRGNIKIAVEIQWSPQTVEETMRRQARYKRSGIRGLWLQRMGANGGYHYHQARSQELPLFGLRLDPNTKQFMVAGVSQQKKGLFGKPPEMELSDFIRRMLQRQIRWIPYPEMGFMLNISLAENQCWKCDETTRIIDTVNLATPCADGLYNLTSVPVDKVTAPYVRLLNEPHYRMRYGYGQIKERYSKTEGKSYQSNGCVNCDALQGNWFRHHSIPLQAATDWIPIDFDYTRINERLACWLWVEPDNPNPKLGDGQQSLMDEVK</sequence>
<dbReference type="OrthoDB" id="8910564at2"/>
<dbReference type="EMBL" id="MLCN01000055">
    <property type="protein sequence ID" value="ONG37348.1"/>
    <property type="molecule type" value="Genomic_DNA"/>
</dbReference>
<organism evidence="2 3">
    <name type="scientific">Alkanindiges hydrocarboniclasticus</name>
    <dbReference type="NCBI Taxonomy" id="1907941"/>
    <lineage>
        <taxon>Bacteria</taxon>
        <taxon>Pseudomonadati</taxon>
        <taxon>Pseudomonadota</taxon>
        <taxon>Gammaproteobacteria</taxon>
        <taxon>Moraxellales</taxon>
        <taxon>Moraxellaceae</taxon>
        <taxon>Alkanindiges</taxon>
    </lineage>
</organism>
<keyword evidence="3" id="KW-1185">Reference proteome</keyword>
<dbReference type="InterPro" id="IPR010330">
    <property type="entry name" value="CoiA_nuc"/>
</dbReference>
<dbReference type="RefSeq" id="WP_076879312.1">
    <property type="nucleotide sequence ID" value="NZ_MLCN01000055.1"/>
</dbReference>
<evidence type="ECO:0000313" key="3">
    <source>
        <dbReference type="Proteomes" id="UP000192132"/>
    </source>
</evidence>
<dbReference type="Pfam" id="PF06054">
    <property type="entry name" value="CoiA_nuc"/>
    <property type="match status" value="1"/>
</dbReference>
<dbReference type="STRING" id="1907941.BKE30_14540"/>
<comment type="caution">
    <text evidence="2">The sequence shown here is derived from an EMBL/GenBank/DDBJ whole genome shotgun (WGS) entry which is preliminary data.</text>
</comment>
<feature type="domain" description="Competence protein CoiA nuclease-like" evidence="1">
    <location>
        <begin position="68"/>
        <end position="150"/>
    </location>
</feature>
<reference evidence="2 3" key="1">
    <citation type="submission" date="2016-10" db="EMBL/GenBank/DDBJ databases">
        <title>Draft Genome sequence of Alkanindiges sp. strain H1.</title>
        <authorList>
            <person name="Subhash Y."/>
            <person name="Lee S."/>
        </authorList>
    </citation>
    <scope>NUCLEOTIDE SEQUENCE [LARGE SCALE GENOMIC DNA]</scope>
    <source>
        <strain evidence="2 3">H1</strain>
    </source>
</reference>
<name>A0A1S8CQE0_9GAMM</name>
<proteinExistence type="predicted"/>
<protein>
    <recommendedName>
        <fullName evidence="1">Competence protein CoiA nuclease-like domain-containing protein</fullName>
    </recommendedName>
</protein>
<evidence type="ECO:0000259" key="1">
    <source>
        <dbReference type="Pfam" id="PF06054"/>
    </source>
</evidence>